<reference evidence="1" key="1">
    <citation type="submission" date="2014-05" db="EMBL/GenBank/DDBJ databases">
        <authorList>
            <person name="Chronopoulou M."/>
        </authorList>
    </citation>
    <scope>NUCLEOTIDE SEQUENCE</scope>
    <source>
        <tissue evidence="1">Whole organism</tissue>
    </source>
</reference>
<proteinExistence type="predicted"/>
<protein>
    <submittedName>
        <fullName evidence="1">Uncharacterized protein</fullName>
    </submittedName>
</protein>
<organism evidence="1">
    <name type="scientific">Lepeophtheirus salmonis</name>
    <name type="common">Salmon louse</name>
    <name type="synonym">Caligus salmonis</name>
    <dbReference type="NCBI Taxonomy" id="72036"/>
    <lineage>
        <taxon>Eukaryota</taxon>
        <taxon>Metazoa</taxon>
        <taxon>Ecdysozoa</taxon>
        <taxon>Arthropoda</taxon>
        <taxon>Crustacea</taxon>
        <taxon>Multicrustacea</taxon>
        <taxon>Hexanauplia</taxon>
        <taxon>Copepoda</taxon>
        <taxon>Siphonostomatoida</taxon>
        <taxon>Caligidae</taxon>
        <taxon>Lepeophtheirus</taxon>
    </lineage>
</organism>
<accession>A0A0K2TQ60</accession>
<dbReference type="EMBL" id="HACA01010807">
    <property type="protein sequence ID" value="CDW28168.1"/>
    <property type="molecule type" value="Transcribed_RNA"/>
</dbReference>
<sequence>YTFSPDILTLRRGQKHSFCTIEVIYKSNEEHTISIKGQKFVD</sequence>
<dbReference type="AlphaFoldDB" id="A0A0K2TQ60"/>
<feature type="non-terminal residue" evidence="1">
    <location>
        <position position="1"/>
    </location>
</feature>
<evidence type="ECO:0000313" key="1">
    <source>
        <dbReference type="EMBL" id="CDW28168.1"/>
    </source>
</evidence>
<name>A0A0K2TQ60_LEPSM</name>